<reference evidence="2" key="1">
    <citation type="submission" date="2020-12" db="EMBL/GenBank/DDBJ databases">
        <title>M. sibirica DSM 26468T genome.</title>
        <authorList>
            <person name="Thieme N."/>
            <person name="Rettenmaier R."/>
            <person name="Zverlov V."/>
            <person name="Liebl W."/>
        </authorList>
    </citation>
    <scope>NUCLEOTIDE SEQUENCE</scope>
    <source>
        <strain evidence="2">DSM 26468</strain>
    </source>
</reference>
<dbReference type="RefSeq" id="WP_197659524.1">
    <property type="nucleotide sequence ID" value="NZ_JAEAGR010000001.1"/>
</dbReference>
<feature type="transmembrane region" description="Helical" evidence="1">
    <location>
        <begin position="467"/>
        <end position="486"/>
    </location>
</feature>
<evidence type="ECO:0000256" key="1">
    <source>
        <dbReference type="SAM" id="Phobius"/>
    </source>
</evidence>
<feature type="transmembrane region" description="Helical" evidence="1">
    <location>
        <begin position="146"/>
        <end position="174"/>
    </location>
</feature>
<keyword evidence="1" id="KW-0812">Transmembrane</keyword>
<dbReference type="Proteomes" id="UP000623269">
    <property type="component" value="Unassembled WGS sequence"/>
</dbReference>
<feature type="transmembrane region" description="Helical" evidence="1">
    <location>
        <begin position="117"/>
        <end position="140"/>
    </location>
</feature>
<gene>
    <name evidence="2" type="ORF">I5677_00105</name>
</gene>
<dbReference type="EMBL" id="JAEAGR010000001">
    <property type="protein sequence ID" value="MBH1939288.1"/>
    <property type="molecule type" value="Genomic_DNA"/>
</dbReference>
<evidence type="ECO:0008006" key="4">
    <source>
        <dbReference type="Google" id="ProtNLM"/>
    </source>
</evidence>
<keyword evidence="3" id="KW-1185">Reference proteome</keyword>
<comment type="caution">
    <text evidence="2">The sequence shown here is derived from an EMBL/GenBank/DDBJ whole genome shotgun (WGS) entry which is preliminary data.</text>
</comment>
<keyword evidence="1" id="KW-0472">Membrane</keyword>
<protein>
    <recommendedName>
        <fullName evidence="4">ABC-2 type transport system permease protein</fullName>
    </recommendedName>
</protein>
<proteinExistence type="predicted"/>
<feature type="transmembrane region" description="Helical" evidence="1">
    <location>
        <begin position="68"/>
        <end position="86"/>
    </location>
</feature>
<feature type="transmembrane region" description="Helical" evidence="1">
    <location>
        <begin position="243"/>
        <end position="263"/>
    </location>
</feature>
<keyword evidence="1" id="KW-1133">Transmembrane helix</keyword>
<feature type="transmembrane region" description="Helical" evidence="1">
    <location>
        <begin position="310"/>
        <end position="333"/>
    </location>
</feature>
<feature type="transmembrane region" description="Helical" evidence="1">
    <location>
        <begin position="395"/>
        <end position="415"/>
    </location>
</feature>
<feature type="transmembrane region" description="Helical" evidence="1">
    <location>
        <begin position="186"/>
        <end position="206"/>
    </location>
</feature>
<accession>A0A8J7KZ37</accession>
<feature type="transmembrane region" description="Helical" evidence="1">
    <location>
        <begin position="421"/>
        <end position="446"/>
    </location>
</feature>
<evidence type="ECO:0000313" key="2">
    <source>
        <dbReference type="EMBL" id="MBH1939288.1"/>
    </source>
</evidence>
<dbReference type="PRINTS" id="PR00173">
    <property type="entry name" value="EDTRNSPORT"/>
</dbReference>
<evidence type="ECO:0000313" key="3">
    <source>
        <dbReference type="Proteomes" id="UP000623269"/>
    </source>
</evidence>
<feature type="transmembrane region" description="Helical" evidence="1">
    <location>
        <begin position="32"/>
        <end position="56"/>
    </location>
</feature>
<dbReference type="AlphaFoldDB" id="A0A8J7KZ37"/>
<name>A0A8J7KZ37_9FIRM</name>
<sequence length="523" mass="57819">MKKVLRLISVQLGAILGDMLSIGNNRKRKPKAIYFGVLLFVLGMGSIAFFYCFMLGKGLQMYNSIDILPAMMMAVISMIVLLTTVFKVKGTIFGFKDYDMVMSLPVKTGSIVASRLILLYSINFLFVLMIMIPMMIAYGVLANPGYLFYLYGLLTIWFIPLVPIILASVLGTGITYIASKFRHSNLANIIVSVILILAIIVLPLFVKDTGEEIVNFSRALTEQVNSIYPLADMYTKAVVHNNSMALVSFLGISVVCFLLYSLLIGKVFKKMNTVIMTGRYRTNYKMGELKQTTPFQALYKKELARYFSSTIYVLNTGVGIIMLIAGAVALLFVDLEQMLGVPQALDMIRKVSPIFISFCLATSSTTMASISLEGKNLWVIKSLPVSTKVIFLSKMAVNFTITAPSVIAAVLISIVLELSMIQTLLLLGITIGFSFFVAVFGMLVNLKLPNFNWTTETVVVKQSASSVVTIFSGIGIAALQYLMLLILPSFELAYLIYGILLILTDIALYKILITWGNKRFVAL</sequence>
<feature type="transmembrane region" description="Helical" evidence="1">
    <location>
        <begin position="492"/>
        <end position="513"/>
    </location>
</feature>
<organism evidence="2 3">
    <name type="scientific">Mobilitalea sibirica</name>
    <dbReference type="NCBI Taxonomy" id="1462919"/>
    <lineage>
        <taxon>Bacteria</taxon>
        <taxon>Bacillati</taxon>
        <taxon>Bacillota</taxon>
        <taxon>Clostridia</taxon>
        <taxon>Lachnospirales</taxon>
        <taxon>Lachnospiraceae</taxon>
        <taxon>Mobilitalea</taxon>
    </lineage>
</organism>